<dbReference type="Pfam" id="PF01061">
    <property type="entry name" value="ABC2_membrane"/>
    <property type="match status" value="2"/>
</dbReference>
<keyword evidence="4 10" id="KW-0812">Transmembrane</keyword>
<dbReference type="InterPro" id="IPR003593">
    <property type="entry name" value="AAA+_ATPase"/>
</dbReference>
<feature type="transmembrane region" description="Helical" evidence="10">
    <location>
        <begin position="568"/>
        <end position="586"/>
    </location>
</feature>
<organism evidence="12 13">
    <name type="scientific">Periconia macrospinosa</name>
    <dbReference type="NCBI Taxonomy" id="97972"/>
    <lineage>
        <taxon>Eukaryota</taxon>
        <taxon>Fungi</taxon>
        <taxon>Dikarya</taxon>
        <taxon>Ascomycota</taxon>
        <taxon>Pezizomycotina</taxon>
        <taxon>Dothideomycetes</taxon>
        <taxon>Pleosporomycetidae</taxon>
        <taxon>Pleosporales</taxon>
        <taxon>Massarineae</taxon>
        <taxon>Periconiaceae</taxon>
        <taxon>Periconia</taxon>
    </lineage>
</organism>
<dbReference type="Gene3D" id="3.40.50.300">
    <property type="entry name" value="P-loop containing nucleotide triphosphate hydrolases"/>
    <property type="match status" value="2"/>
</dbReference>
<dbReference type="Pfam" id="PF00005">
    <property type="entry name" value="ABC_tran"/>
    <property type="match status" value="2"/>
</dbReference>
<dbReference type="GO" id="GO:0016887">
    <property type="term" value="F:ATP hydrolysis activity"/>
    <property type="evidence" value="ECO:0007669"/>
    <property type="project" value="InterPro"/>
</dbReference>
<evidence type="ECO:0000256" key="1">
    <source>
        <dbReference type="ARBA" id="ARBA00004141"/>
    </source>
</evidence>
<feature type="transmembrane region" description="Helical" evidence="10">
    <location>
        <begin position="501"/>
        <end position="525"/>
    </location>
</feature>
<feature type="region of interest" description="Disordered" evidence="9">
    <location>
        <begin position="710"/>
        <end position="748"/>
    </location>
</feature>
<keyword evidence="6" id="KW-0067">ATP-binding</keyword>
<dbReference type="OrthoDB" id="245989at2759"/>
<feature type="compositionally biased region" description="Basic and acidic residues" evidence="9">
    <location>
        <begin position="725"/>
        <end position="735"/>
    </location>
</feature>
<evidence type="ECO:0000256" key="9">
    <source>
        <dbReference type="SAM" id="MobiDB-lite"/>
    </source>
</evidence>
<feature type="transmembrane region" description="Helical" evidence="10">
    <location>
        <begin position="1086"/>
        <end position="1103"/>
    </location>
</feature>
<feature type="compositionally biased region" description="Polar residues" evidence="9">
    <location>
        <begin position="1"/>
        <end position="10"/>
    </location>
</feature>
<dbReference type="Proteomes" id="UP000244855">
    <property type="component" value="Unassembled WGS sequence"/>
</dbReference>
<dbReference type="GO" id="GO:0140359">
    <property type="term" value="F:ABC-type transporter activity"/>
    <property type="evidence" value="ECO:0007669"/>
    <property type="project" value="InterPro"/>
</dbReference>
<dbReference type="InterPro" id="IPR027417">
    <property type="entry name" value="P-loop_NTPase"/>
</dbReference>
<evidence type="ECO:0000259" key="11">
    <source>
        <dbReference type="PROSITE" id="PS50893"/>
    </source>
</evidence>
<evidence type="ECO:0000313" key="12">
    <source>
        <dbReference type="EMBL" id="PVH93264.1"/>
    </source>
</evidence>
<dbReference type="InterPro" id="IPR034001">
    <property type="entry name" value="ABCG_PDR_1"/>
</dbReference>
<feature type="domain" description="ABC transporter" evidence="11">
    <location>
        <begin position="77"/>
        <end position="328"/>
    </location>
</feature>
<feature type="region of interest" description="Disordered" evidence="9">
    <location>
        <begin position="1"/>
        <end position="22"/>
    </location>
</feature>
<dbReference type="SMART" id="SM00382">
    <property type="entry name" value="AAA"/>
    <property type="match status" value="2"/>
</dbReference>
<feature type="transmembrane region" description="Helical" evidence="10">
    <location>
        <begin position="1191"/>
        <end position="1214"/>
    </location>
</feature>
<dbReference type="CDD" id="cd03233">
    <property type="entry name" value="ABCG_PDR_domain1"/>
    <property type="match status" value="1"/>
</dbReference>
<feature type="transmembrane region" description="Helical" evidence="10">
    <location>
        <begin position="1253"/>
        <end position="1273"/>
    </location>
</feature>
<feature type="transmembrane region" description="Helical" evidence="10">
    <location>
        <begin position="1115"/>
        <end position="1142"/>
    </location>
</feature>
<dbReference type="PROSITE" id="PS00211">
    <property type="entry name" value="ABC_TRANSPORTER_1"/>
    <property type="match status" value="1"/>
</dbReference>
<feature type="transmembrane region" description="Helical" evidence="10">
    <location>
        <begin position="1220"/>
        <end position="1241"/>
    </location>
</feature>
<dbReference type="GO" id="GO:0005524">
    <property type="term" value="F:ATP binding"/>
    <property type="evidence" value="ECO:0007669"/>
    <property type="project" value="UniProtKB-KW"/>
</dbReference>
<feature type="domain" description="ABC transporter" evidence="11">
    <location>
        <begin position="751"/>
        <end position="998"/>
    </location>
</feature>
<comment type="subcellular location">
    <subcellularLocation>
        <location evidence="1">Membrane</location>
        <topology evidence="1">Multi-pass membrane protein</topology>
    </subcellularLocation>
</comment>
<evidence type="ECO:0000256" key="5">
    <source>
        <dbReference type="ARBA" id="ARBA00022741"/>
    </source>
</evidence>
<dbReference type="InterPro" id="IPR003439">
    <property type="entry name" value="ABC_transporter-like_ATP-bd"/>
</dbReference>
<dbReference type="SUPFAM" id="SSF52540">
    <property type="entry name" value="P-loop containing nucleoside triphosphate hydrolases"/>
    <property type="match status" value="2"/>
</dbReference>
<evidence type="ECO:0000256" key="10">
    <source>
        <dbReference type="SAM" id="Phobius"/>
    </source>
</evidence>
<evidence type="ECO:0000256" key="3">
    <source>
        <dbReference type="ARBA" id="ARBA00022448"/>
    </source>
</evidence>
<keyword evidence="3" id="KW-0813">Transport</keyword>
<dbReference type="Pfam" id="PF06422">
    <property type="entry name" value="PDR_CDR"/>
    <property type="match status" value="1"/>
</dbReference>
<keyword evidence="5" id="KW-0547">Nucleotide-binding</keyword>
<dbReference type="PANTHER" id="PTHR19241">
    <property type="entry name" value="ATP-BINDING CASSETTE TRANSPORTER"/>
    <property type="match status" value="1"/>
</dbReference>
<evidence type="ECO:0000256" key="2">
    <source>
        <dbReference type="ARBA" id="ARBA00006012"/>
    </source>
</evidence>
<keyword evidence="7 10" id="KW-1133">Transmembrane helix</keyword>
<sequence>METPRSNSSHPETEKKTSKIANEDNSAIRTLIEKQGSGNAHLTHVPVSWRGLNVSAPDTGAVTVKTLPRACLNTFGIDQFNVVKNFLFPRGFGEIKRRNLLEDFTGIVKPGEMLLVLGRPGSGCSTFLRTLANRTSLDVHGDKHYAGIASAEFAKSHRRDTIYLPEEDQHIAALSVRQTLQFALRMSLPSEVRTEAMVEELVSSMAEMFGISHALDTPVGGAFMPGVSGGERKRVSIAEVLAAGSSVQCFDNSTRGLDSSTALDFVKALRALTNVGNRTTMATLYQAGETLYNYFDKVLVIYEGRQAFFGKIGDARKYFEELGFVRPEGQTTSEFLSYVTDRTHREATPGSVAANMHTAADFAVTFKNSQYCTNLIREIDDSLADSRDSQMIKSKGTASFNLAYPLQIWECLLREVQLVRAQPQVYIGKWVVIIILCLVIGSEYFDVSTNAQGAFTRGGLLFFALMANGWLQFPELFNAHTNRPVLERQAALHMYRPSAVALARVLIDIPLIMFQVLIFVIVFYFMAGLQIEAGKFFFFWLVTILSTACFSNLLRMFAYFVPTLDDCFRFGGTGSTITILFSGFLVRTKDMKPYFGWLQYLSPMGYAYESVFVNEFSGLNLDCGGGLVPDVPGANPDYQICMVIGAKEGQQAIPGLQYAEANGLYLAHKWRNVGILVAFIGAYVIISMIGSEIMWFTPQGGSPIVYVKKKQAQDPTEPQSVTNKAFEKDVERELPGDEPTSGPSRHSVPSLTWKDLTIDIGEKRIIKGVSAYIRPGDFVSICGASGAGKTTMLKALSQTNVTGEVGGELLFGNTAPAQSFKKLTGFAQQADMHDSTATVREAFEFSALLRQPNIYSRPERLAYVDTILDLLDLKHVADALIGDENSGLGVEMMKRVTIGVELAARPRLLFADEPTSGLDSEGAANIIRYLRKLSHTGQAVLVTIHQPSVLVFSEFDKLLALSPEGEQMYFGPNYKALEYFSRHGAVPAPDTNPAEFILETTGAGINARKDTKGSVWANVWRESPEAKSVSADIDRINADYREGGDILDEETVNREYNASILVQSWLLTVRMLKNQWRNPPYIYSKIWVHVVHAILIGTTIYKLGTSPSDIQNRMLSVFSIILLVNTIVNTILARFFFARLLWESREGPSRTYGWQALCTASIAAEMPGALVCSVLYYVIWYWLCGLPTGEAAGYVFLSFLTFEIFEVLFGLFMIGMSADLATAGNILVFLVCAVNWFNGIIVPFQQMQVFWRYWLYWINPFTYLLGGLVTAVIEDQPVVCKEDDLYILSPPSNQTCGSYLSSWADSAKVQILNPSSTENCRLCQYTTGNQYLEGFRLGKGENGGIWGNWGIFVLFTASSLFLVYFTTWATKVHQWKKAAAPVKKEAAESSSESSKSS</sequence>
<evidence type="ECO:0000256" key="8">
    <source>
        <dbReference type="ARBA" id="ARBA00023136"/>
    </source>
</evidence>
<feature type="transmembrane region" description="Helical" evidence="10">
    <location>
        <begin position="1154"/>
        <end position="1179"/>
    </location>
</feature>
<feature type="compositionally biased region" description="Polar residues" evidence="9">
    <location>
        <begin position="713"/>
        <end position="723"/>
    </location>
</feature>
<keyword evidence="8 10" id="KW-0472">Membrane</keyword>
<keyword evidence="13" id="KW-1185">Reference proteome</keyword>
<evidence type="ECO:0000313" key="13">
    <source>
        <dbReference type="Proteomes" id="UP000244855"/>
    </source>
</evidence>
<evidence type="ECO:0000256" key="7">
    <source>
        <dbReference type="ARBA" id="ARBA00022989"/>
    </source>
</evidence>
<feature type="transmembrane region" description="Helical" evidence="10">
    <location>
        <begin position="673"/>
        <end position="696"/>
    </location>
</feature>
<accession>A0A2V1D7N7</accession>
<evidence type="ECO:0000256" key="4">
    <source>
        <dbReference type="ARBA" id="ARBA00022692"/>
    </source>
</evidence>
<dbReference type="InterPro" id="IPR010929">
    <property type="entry name" value="PDR_CDR_ABC"/>
</dbReference>
<name>A0A2V1D7N7_9PLEO</name>
<dbReference type="InterPro" id="IPR013525">
    <property type="entry name" value="ABC2_TM"/>
</dbReference>
<dbReference type="InterPro" id="IPR017871">
    <property type="entry name" value="ABC_transporter-like_CS"/>
</dbReference>
<dbReference type="STRING" id="97972.A0A2V1D7N7"/>
<evidence type="ECO:0000256" key="6">
    <source>
        <dbReference type="ARBA" id="ARBA00022840"/>
    </source>
</evidence>
<gene>
    <name evidence="12" type="ORF">DM02DRAFT_241565</name>
</gene>
<dbReference type="GO" id="GO:0016020">
    <property type="term" value="C:membrane"/>
    <property type="evidence" value="ECO:0007669"/>
    <property type="project" value="UniProtKB-SubCell"/>
</dbReference>
<dbReference type="PROSITE" id="PS50893">
    <property type="entry name" value="ABC_TRANSPORTER_2"/>
    <property type="match status" value="2"/>
</dbReference>
<protein>
    <recommendedName>
        <fullName evidence="11">ABC transporter domain-containing protein</fullName>
    </recommendedName>
</protein>
<feature type="transmembrane region" description="Helical" evidence="10">
    <location>
        <begin position="454"/>
        <end position="473"/>
    </location>
</feature>
<feature type="transmembrane region" description="Helical" evidence="10">
    <location>
        <begin position="537"/>
        <end position="562"/>
    </location>
</feature>
<dbReference type="EMBL" id="KZ805602">
    <property type="protein sequence ID" value="PVH93264.1"/>
    <property type="molecule type" value="Genomic_DNA"/>
</dbReference>
<comment type="similarity">
    <text evidence="2">Belongs to the ABC transporter superfamily. ABCG family. PDR (TC 3.A.1.205) subfamily.</text>
</comment>
<reference evidence="12 13" key="1">
    <citation type="journal article" date="2018" name="Sci. Rep.">
        <title>Comparative genomics provides insights into the lifestyle and reveals functional heterogeneity of dark septate endophytic fungi.</title>
        <authorList>
            <person name="Knapp D.G."/>
            <person name="Nemeth J.B."/>
            <person name="Barry K."/>
            <person name="Hainaut M."/>
            <person name="Henrissat B."/>
            <person name="Johnson J."/>
            <person name="Kuo A."/>
            <person name="Lim J.H.P."/>
            <person name="Lipzen A."/>
            <person name="Nolan M."/>
            <person name="Ohm R.A."/>
            <person name="Tamas L."/>
            <person name="Grigoriev I.V."/>
            <person name="Spatafora J.W."/>
            <person name="Nagy L.G."/>
            <person name="Kovacs G.M."/>
        </authorList>
    </citation>
    <scope>NUCLEOTIDE SEQUENCE [LARGE SCALE GENOMIC DNA]</scope>
    <source>
        <strain evidence="12 13">DSE2036</strain>
    </source>
</reference>
<feature type="transmembrane region" description="Helical" evidence="10">
    <location>
        <begin position="1346"/>
        <end position="1367"/>
    </location>
</feature>
<feature type="transmembrane region" description="Helical" evidence="10">
    <location>
        <begin position="427"/>
        <end position="447"/>
    </location>
</feature>
<proteinExistence type="inferred from homology"/>